<proteinExistence type="predicted"/>
<evidence type="ECO:0000313" key="2">
    <source>
        <dbReference type="Proteomes" id="UP000045285"/>
    </source>
</evidence>
<name>A0A090G742_MESPL</name>
<gene>
    <name evidence="1" type="ORF">MPL3356_60558</name>
</gene>
<dbReference type="AlphaFoldDB" id="A0A090G742"/>
<keyword evidence="2" id="KW-1185">Reference proteome</keyword>
<dbReference type="EMBL" id="CCMZ01000056">
    <property type="protein sequence ID" value="CDX26797.1"/>
    <property type="molecule type" value="Genomic_DNA"/>
</dbReference>
<accession>A0A090G742</accession>
<evidence type="ECO:0000313" key="1">
    <source>
        <dbReference type="EMBL" id="CDX26797.1"/>
    </source>
</evidence>
<dbReference type="Proteomes" id="UP000045285">
    <property type="component" value="Unassembled WGS sequence"/>
</dbReference>
<organism evidence="1 2">
    <name type="scientific">Mesorhizobium plurifarium</name>
    <dbReference type="NCBI Taxonomy" id="69974"/>
    <lineage>
        <taxon>Bacteria</taxon>
        <taxon>Pseudomonadati</taxon>
        <taxon>Pseudomonadota</taxon>
        <taxon>Alphaproteobacteria</taxon>
        <taxon>Hyphomicrobiales</taxon>
        <taxon>Phyllobacteriaceae</taxon>
        <taxon>Mesorhizobium</taxon>
    </lineage>
</organism>
<reference evidence="2" key="1">
    <citation type="submission" date="2014-08" db="EMBL/GenBank/DDBJ databases">
        <authorList>
            <person name="Moulin L."/>
        </authorList>
    </citation>
    <scope>NUCLEOTIDE SEQUENCE [LARGE SCALE GENOMIC DNA]</scope>
</reference>
<protein>
    <submittedName>
        <fullName evidence="1">Uncharacterized protein</fullName>
    </submittedName>
</protein>
<sequence>MAEALKVYSVVIVWNDDNDEGTYGDTVRARDSEHAERIVRARMMRSMWAEWRRDKTMTKSDIAELYATPTYDGVQYFGECVECSEGASWKAVDMEKALRALALACQGHIRKLEPHETDEIAAPLQEALKVIAEIDAI</sequence>